<keyword evidence="3" id="KW-1185">Reference proteome</keyword>
<gene>
    <name evidence="2" type="ORF">BV898_10741</name>
</gene>
<feature type="compositionally biased region" description="Low complexity" evidence="1">
    <location>
        <begin position="1"/>
        <end position="18"/>
    </location>
</feature>
<accession>A0A1W0WIR6</accession>
<evidence type="ECO:0000256" key="1">
    <source>
        <dbReference type="SAM" id="MobiDB-lite"/>
    </source>
</evidence>
<reference evidence="3" key="1">
    <citation type="submission" date="2017-01" db="EMBL/GenBank/DDBJ databases">
        <title>Comparative genomics of anhydrobiosis in the tardigrade Hypsibius dujardini.</title>
        <authorList>
            <person name="Yoshida Y."/>
            <person name="Koutsovoulos G."/>
            <person name="Laetsch D."/>
            <person name="Stevens L."/>
            <person name="Kumar S."/>
            <person name="Horikawa D."/>
            <person name="Ishino K."/>
            <person name="Komine S."/>
            <person name="Tomita M."/>
            <person name="Blaxter M."/>
            <person name="Arakawa K."/>
        </authorList>
    </citation>
    <scope>NUCLEOTIDE SEQUENCE [LARGE SCALE GENOMIC DNA]</scope>
    <source>
        <strain evidence="3">Z151</strain>
    </source>
</reference>
<feature type="region of interest" description="Disordered" evidence="1">
    <location>
        <begin position="79"/>
        <end position="216"/>
    </location>
</feature>
<proteinExistence type="predicted"/>
<dbReference type="EMBL" id="MTYJ01000094">
    <property type="protein sequence ID" value="OQV15111.1"/>
    <property type="molecule type" value="Genomic_DNA"/>
</dbReference>
<feature type="region of interest" description="Disordered" evidence="1">
    <location>
        <begin position="1"/>
        <end position="46"/>
    </location>
</feature>
<dbReference type="Proteomes" id="UP000192578">
    <property type="component" value="Unassembled WGS sequence"/>
</dbReference>
<feature type="compositionally biased region" description="Basic residues" evidence="1">
    <location>
        <begin position="161"/>
        <end position="187"/>
    </location>
</feature>
<protein>
    <submittedName>
        <fullName evidence="2">Uncharacterized protein</fullName>
    </submittedName>
</protein>
<evidence type="ECO:0000313" key="2">
    <source>
        <dbReference type="EMBL" id="OQV15111.1"/>
    </source>
</evidence>
<comment type="caution">
    <text evidence="2">The sequence shown here is derived from an EMBL/GenBank/DDBJ whole genome shotgun (WGS) entry which is preliminary data.</text>
</comment>
<feature type="region of interest" description="Disordered" evidence="1">
    <location>
        <begin position="230"/>
        <end position="272"/>
    </location>
</feature>
<sequence length="272" mass="28604">MAPAARGRGGRAAASKSKATLDDSVEEIPVTRKPSPDPVTDDSFVDLDADSAVTVDSGKTTTRTRSKSNTVSAALEVQLQKEAPPEQASAKQLPAKGPIVPTPKPAEKSVESVMMELPVAAASSKKPQTRLATEKKDDEKSVESEEVALPIAAVAASTKKPPAKKPPKTKAKKGPAAKKAKGGRKKKAGSDSEDDVDHDYMESARSTTKKAKVTTTDADGVLKEVKTITFPPGGIRLGLSRNSRPTNPLHPGAGHGRRLTHSRTPPSRSDQN</sequence>
<feature type="compositionally biased region" description="Basic and acidic residues" evidence="1">
    <location>
        <begin position="132"/>
        <end position="143"/>
    </location>
</feature>
<name>A0A1W0WIR6_HYPEX</name>
<feature type="compositionally biased region" description="Polar residues" evidence="1">
    <location>
        <begin position="262"/>
        <end position="272"/>
    </location>
</feature>
<evidence type="ECO:0000313" key="3">
    <source>
        <dbReference type="Proteomes" id="UP000192578"/>
    </source>
</evidence>
<organism evidence="2 3">
    <name type="scientific">Hypsibius exemplaris</name>
    <name type="common">Freshwater tardigrade</name>
    <dbReference type="NCBI Taxonomy" id="2072580"/>
    <lineage>
        <taxon>Eukaryota</taxon>
        <taxon>Metazoa</taxon>
        <taxon>Ecdysozoa</taxon>
        <taxon>Tardigrada</taxon>
        <taxon>Eutardigrada</taxon>
        <taxon>Parachela</taxon>
        <taxon>Hypsibioidea</taxon>
        <taxon>Hypsibiidae</taxon>
        <taxon>Hypsibius</taxon>
    </lineage>
</organism>
<dbReference type="AlphaFoldDB" id="A0A1W0WIR6"/>